<keyword evidence="1" id="KW-1133">Transmembrane helix</keyword>
<keyword evidence="3" id="KW-1185">Reference proteome</keyword>
<dbReference type="AlphaFoldDB" id="Q39X20"/>
<evidence type="ECO:0000313" key="3">
    <source>
        <dbReference type="Proteomes" id="UP000007073"/>
    </source>
</evidence>
<dbReference type="Pfam" id="PF07963">
    <property type="entry name" value="N_methyl"/>
    <property type="match status" value="1"/>
</dbReference>
<organism evidence="2 3">
    <name type="scientific">Geobacter metallireducens (strain ATCC 53774 / DSM 7210 / GS-15)</name>
    <dbReference type="NCBI Taxonomy" id="269799"/>
    <lineage>
        <taxon>Bacteria</taxon>
        <taxon>Pseudomonadati</taxon>
        <taxon>Thermodesulfobacteriota</taxon>
        <taxon>Desulfuromonadia</taxon>
        <taxon>Geobacterales</taxon>
        <taxon>Geobacteraceae</taxon>
        <taxon>Geobacter</taxon>
    </lineage>
</organism>
<evidence type="ECO:0000313" key="2">
    <source>
        <dbReference type="EMBL" id="ABB31204.1"/>
    </source>
</evidence>
<sequence length="189" mass="20414">MVPARISCHGGNVGCDRGFTLLELILVVAIISVMSAIAVPAFSSFYGDFRLKSVAREIRDLIRDAKLLSIQDKPCAILFDPDRCMATLVSGKGPDDEWGTGDESVVRTLTLPEGVRYGYGSRGPLKGRTKAEDGISFGDNRFVCDAGITGDWGAVYLQSQAGSAMVITVNSKEFNLGVYKWRGGAWVEI</sequence>
<evidence type="ECO:0000256" key="1">
    <source>
        <dbReference type="SAM" id="Phobius"/>
    </source>
</evidence>
<accession>Q39X20</accession>
<dbReference type="NCBIfam" id="TIGR02532">
    <property type="entry name" value="IV_pilin_GFxxxE"/>
    <property type="match status" value="1"/>
</dbReference>
<dbReference type="HOGENOM" id="CLU_1432680_0_0_7"/>
<dbReference type="InterPro" id="IPR045584">
    <property type="entry name" value="Pilin-like"/>
</dbReference>
<dbReference type="Gene3D" id="3.30.700.10">
    <property type="entry name" value="Glycoprotein, Type 4 Pilin"/>
    <property type="match status" value="1"/>
</dbReference>
<keyword evidence="1" id="KW-0812">Transmembrane</keyword>
<feature type="transmembrane region" description="Helical" evidence="1">
    <location>
        <begin position="24"/>
        <end position="46"/>
    </location>
</feature>
<proteinExistence type="predicted"/>
<dbReference type="PROSITE" id="PS00409">
    <property type="entry name" value="PROKAR_NTER_METHYL"/>
    <property type="match status" value="1"/>
</dbReference>
<reference evidence="2 3" key="2">
    <citation type="journal article" date="2009" name="BMC Microbiol.">
        <title>The genome sequence of Geobacter metallireducens: features of metabolism, physiology and regulation common and dissimilar to Geobacter sulfurreducens.</title>
        <authorList>
            <person name="Aklujkar M."/>
            <person name="Krushkal J."/>
            <person name="DiBartolo G."/>
            <person name="Lapidus A."/>
            <person name="Land M.L."/>
            <person name="Lovley D.R."/>
        </authorList>
    </citation>
    <scope>NUCLEOTIDE SEQUENCE [LARGE SCALE GENOMIC DNA]</scope>
    <source>
        <strain evidence="3">ATCC 53774 / DSM 7210 / GS-15</strain>
    </source>
</reference>
<protein>
    <submittedName>
        <fullName evidence="2">Type IV pilus minor pilin PilE</fullName>
    </submittedName>
</protein>
<dbReference type="eggNOG" id="COG4970">
    <property type="taxonomic scope" value="Bacteria"/>
</dbReference>
<keyword evidence="1" id="KW-0472">Membrane</keyword>
<dbReference type="InterPro" id="IPR012902">
    <property type="entry name" value="N_methyl_site"/>
</dbReference>
<reference evidence="2 3" key="1">
    <citation type="submission" date="2005-10" db="EMBL/GenBank/DDBJ databases">
        <title>Complete sequence of Geobacter metallireducens GS-15.</title>
        <authorList>
            <consortium name="US DOE Joint Genome Institute"/>
            <person name="Copeland A."/>
            <person name="Lucas S."/>
            <person name="Lapidus A."/>
            <person name="Barry K."/>
            <person name="Detter J.C."/>
            <person name="Glavina T."/>
            <person name="Hammon N."/>
            <person name="Israni S."/>
            <person name="Pitluck S."/>
            <person name="Di Bartolo G."/>
            <person name="Chain P."/>
            <person name="Schmutz J."/>
            <person name="Larimer F."/>
            <person name="Land M."/>
            <person name="Kyrpides N."/>
            <person name="Ivanova N."/>
            <person name="Richardson P."/>
        </authorList>
    </citation>
    <scope>NUCLEOTIDE SEQUENCE [LARGE SCALE GENOMIC DNA]</scope>
    <source>
        <strain evidence="3">ATCC 53774 / DSM 7210 / GS-15</strain>
    </source>
</reference>
<dbReference type="Proteomes" id="UP000007073">
    <property type="component" value="Chromosome"/>
</dbReference>
<dbReference type="STRING" id="269799.Gmet_0962"/>
<dbReference type="EMBL" id="CP000148">
    <property type="protein sequence ID" value="ABB31204.1"/>
    <property type="molecule type" value="Genomic_DNA"/>
</dbReference>
<dbReference type="RefSeq" id="WP_004514356.1">
    <property type="nucleotide sequence ID" value="NC_007517.1"/>
</dbReference>
<dbReference type="KEGG" id="gme:Gmet_0962"/>
<gene>
    <name evidence="2" type="primary">pilE</name>
    <name evidence="2" type="ordered locus">Gmet_0962</name>
</gene>
<name>Q39X20_GEOMG</name>
<dbReference type="SUPFAM" id="SSF54523">
    <property type="entry name" value="Pili subunits"/>
    <property type="match status" value="1"/>
</dbReference>